<proteinExistence type="predicted"/>
<dbReference type="EMBL" id="ML977368">
    <property type="protein sequence ID" value="KAF2106002.1"/>
    <property type="molecule type" value="Genomic_DNA"/>
</dbReference>
<protein>
    <submittedName>
        <fullName evidence="1">Uncharacterized protein</fullName>
    </submittedName>
</protein>
<sequence>MIQQCSSLLRRWIVEPILRLPRTLGLAAPEQPPHGDTLAARFPGTNSELIKNLCSRSIACTDAYMDRLDEAERLRNEVRQGLANLFEGHKRELPSLAGDRLEHMQDMIARQERDIKQIDLDSNLERKERDIIEDGLQKNCHTGCAGIEEFVSERRKSHDWLLTFHADGFLNRAQEEDSGILLKIAEKLQGETDPLRRYIRARRMYWFREELEP</sequence>
<name>A0A6A5YFE2_9PLEO</name>
<accession>A0A6A5YFE2</accession>
<dbReference type="AlphaFoldDB" id="A0A6A5YFE2"/>
<dbReference type="Proteomes" id="UP000799770">
    <property type="component" value="Unassembled WGS sequence"/>
</dbReference>
<keyword evidence="2" id="KW-1185">Reference proteome</keyword>
<evidence type="ECO:0000313" key="2">
    <source>
        <dbReference type="Proteomes" id="UP000799770"/>
    </source>
</evidence>
<reference evidence="1" key="1">
    <citation type="journal article" date="2020" name="Stud. Mycol.">
        <title>101 Dothideomycetes genomes: a test case for predicting lifestyles and emergence of pathogens.</title>
        <authorList>
            <person name="Haridas S."/>
            <person name="Albert R."/>
            <person name="Binder M."/>
            <person name="Bloem J."/>
            <person name="Labutti K."/>
            <person name="Salamov A."/>
            <person name="Andreopoulos B."/>
            <person name="Baker S."/>
            <person name="Barry K."/>
            <person name="Bills G."/>
            <person name="Bluhm B."/>
            <person name="Cannon C."/>
            <person name="Castanera R."/>
            <person name="Culley D."/>
            <person name="Daum C."/>
            <person name="Ezra D."/>
            <person name="Gonzalez J."/>
            <person name="Henrissat B."/>
            <person name="Kuo A."/>
            <person name="Liang C."/>
            <person name="Lipzen A."/>
            <person name="Lutzoni F."/>
            <person name="Magnuson J."/>
            <person name="Mondo S."/>
            <person name="Nolan M."/>
            <person name="Ohm R."/>
            <person name="Pangilinan J."/>
            <person name="Park H.-J."/>
            <person name="Ramirez L."/>
            <person name="Alfaro M."/>
            <person name="Sun H."/>
            <person name="Tritt A."/>
            <person name="Yoshinaga Y."/>
            <person name="Zwiers L.-H."/>
            <person name="Turgeon B."/>
            <person name="Goodwin S."/>
            <person name="Spatafora J."/>
            <person name="Crous P."/>
            <person name="Grigoriev I."/>
        </authorList>
    </citation>
    <scope>NUCLEOTIDE SEQUENCE</scope>
    <source>
        <strain evidence="1">CBS 627.86</strain>
    </source>
</reference>
<gene>
    <name evidence="1" type="ORF">BDV96DRAFT_655142</name>
</gene>
<organism evidence="1 2">
    <name type="scientific">Lophiotrema nucula</name>
    <dbReference type="NCBI Taxonomy" id="690887"/>
    <lineage>
        <taxon>Eukaryota</taxon>
        <taxon>Fungi</taxon>
        <taxon>Dikarya</taxon>
        <taxon>Ascomycota</taxon>
        <taxon>Pezizomycotina</taxon>
        <taxon>Dothideomycetes</taxon>
        <taxon>Pleosporomycetidae</taxon>
        <taxon>Pleosporales</taxon>
        <taxon>Lophiotremataceae</taxon>
        <taxon>Lophiotrema</taxon>
    </lineage>
</organism>
<evidence type="ECO:0000313" key="1">
    <source>
        <dbReference type="EMBL" id="KAF2106002.1"/>
    </source>
</evidence>